<dbReference type="GO" id="GO:0005886">
    <property type="term" value="C:plasma membrane"/>
    <property type="evidence" value="ECO:0007669"/>
    <property type="project" value="UniProtKB-SubCell"/>
</dbReference>
<dbReference type="InterPro" id="IPR036938">
    <property type="entry name" value="PAP2/HPO_sf"/>
</dbReference>
<dbReference type="AlphaFoldDB" id="A0A917B0L7"/>
<reference evidence="9 10" key="1">
    <citation type="journal article" date="2014" name="Int. J. Syst. Evol. Microbiol.">
        <title>Complete genome sequence of Corynebacterium casei LMG S-19264T (=DSM 44701T), isolated from a smear-ripened cheese.</title>
        <authorList>
            <consortium name="US DOE Joint Genome Institute (JGI-PGF)"/>
            <person name="Walter F."/>
            <person name="Albersmeier A."/>
            <person name="Kalinowski J."/>
            <person name="Ruckert C."/>
        </authorList>
    </citation>
    <scope>NUCLEOTIDE SEQUENCE [LARGE SCALE GENOMIC DNA]</scope>
    <source>
        <strain evidence="9 10">CGMCC 1.12976</strain>
    </source>
</reference>
<evidence type="ECO:0000313" key="9">
    <source>
        <dbReference type="EMBL" id="GGF12669.1"/>
    </source>
</evidence>
<feature type="transmembrane region" description="Helical" evidence="7">
    <location>
        <begin position="21"/>
        <end position="39"/>
    </location>
</feature>
<name>A0A917B0L7_9MICO</name>
<feature type="domain" description="Phosphatidic acid phosphatase type 2/haloperoxidase" evidence="8">
    <location>
        <begin position="48"/>
        <end position="185"/>
    </location>
</feature>
<keyword evidence="10" id="KW-1185">Reference proteome</keyword>
<evidence type="ECO:0000313" key="10">
    <source>
        <dbReference type="Proteomes" id="UP000598775"/>
    </source>
</evidence>
<feature type="transmembrane region" description="Helical" evidence="7">
    <location>
        <begin position="45"/>
        <end position="64"/>
    </location>
</feature>
<keyword evidence="6 7" id="KW-0472">Membrane</keyword>
<dbReference type="PANTHER" id="PTHR14969">
    <property type="entry name" value="SPHINGOSINE-1-PHOSPHATE PHOSPHOHYDROLASE"/>
    <property type="match status" value="1"/>
</dbReference>
<dbReference type="EMBL" id="BMGP01000001">
    <property type="protein sequence ID" value="GGF12669.1"/>
    <property type="molecule type" value="Genomic_DNA"/>
</dbReference>
<gene>
    <name evidence="9" type="ORF">GCM10011399_03260</name>
</gene>
<evidence type="ECO:0000256" key="6">
    <source>
        <dbReference type="ARBA" id="ARBA00023136"/>
    </source>
</evidence>
<dbReference type="GO" id="GO:0016787">
    <property type="term" value="F:hydrolase activity"/>
    <property type="evidence" value="ECO:0007669"/>
    <property type="project" value="UniProtKB-KW"/>
</dbReference>
<evidence type="ECO:0000256" key="3">
    <source>
        <dbReference type="ARBA" id="ARBA00022692"/>
    </source>
</evidence>
<comment type="subcellular location">
    <subcellularLocation>
        <location evidence="1">Cell membrane</location>
        <topology evidence="1">Multi-pass membrane protein</topology>
    </subcellularLocation>
</comment>
<evidence type="ECO:0000256" key="5">
    <source>
        <dbReference type="ARBA" id="ARBA00022989"/>
    </source>
</evidence>
<sequence>MAVQRTRWATALVPVGKALSFFGEHAAGWILLGLLGAALDWSHAGAWLLSVLAVVVAHGLSVVIKRFVRRPRPGAVLDASGKLDAGRGGYPVNVSEPGGAGGTAGVVSGVKIYASAPSKLSFPSSHASSTMAACVVYTAFFPWLWPVAVIVALAMGVSRVILGMHFVTDVLAGYAIGLIVGVPTILLLH</sequence>
<dbReference type="Pfam" id="PF01569">
    <property type="entry name" value="PAP2"/>
    <property type="match status" value="1"/>
</dbReference>
<dbReference type="InterPro" id="IPR000326">
    <property type="entry name" value="PAP2/HPO"/>
</dbReference>
<proteinExistence type="predicted"/>
<dbReference type="CDD" id="cd01610">
    <property type="entry name" value="PAP2_like"/>
    <property type="match status" value="1"/>
</dbReference>
<feature type="transmembrane region" description="Helical" evidence="7">
    <location>
        <begin position="170"/>
        <end position="188"/>
    </location>
</feature>
<comment type="caution">
    <text evidence="9">The sequence shown here is derived from an EMBL/GenBank/DDBJ whole genome shotgun (WGS) entry which is preliminary data.</text>
</comment>
<dbReference type="Proteomes" id="UP000598775">
    <property type="component" value="Unassembled WGS sequence"/>
</dbReference>
<evidence type="ECO:0000256" key="2">
    <source>
        <dbReference type="ARBA" id="ARBA00022475"/>
    </source>
</evidence>
<evidence type="ECO:0000256" key="7">
    <source>
        <dbReference type="SAM" id="Phobius"/>
    </source>
</evidence>
<organism evidence="9 10">
    <name type="scientific">Subtercola lobariae</name>
    <dbReference type="NCBI Taxonomy" id="1588641"/>
    <lineage>
        <taxon>Bacteria</taxon>
        <taxon>Bacillati</taxon>
        <taxon>Actinomycetota</taxon>
        <taxon>Actinomycetes</taxon>
        <taxon>Micrococcales</taxon>
        <taxon>Microbacteriaceae</taxon>
        <taxon>Subtercola</taxon>
    </lineage>
</organism>
<protein>
    <recommendedName>
        <fullName evidence="8">Phosphatidic acid phosphatase type 2/haloperoxidase domain-containing protein</fullName>
    </recommendedName>
</protein>
<evidence type="ECO:0000256" key="1">
    <source>
        <dbReference type="ARBA" id="ARBA00004651"/>
    </source>
</evidence>
<keyword evidence="5 7" id="KW-1133">Transmembrane helix</keyword>
<keyword evidence="4" id="KW-0378">Hydrolase</keyword>
<dbReference type="Gene3D" id="1.20.144.10">
    <property type="entry name" value="Phosphatidic acid phosphatase type 2/haloperoxidase"/>
    <property type="match status" value="1"/>
</dbReference>
<dbReference type="SUPFAM" id="SSF48317">
    <property type="entry name" value="Acid phosphatase/Vanadium-dependent haloperoxidase"/>
    <property type="match status" value="1"/>
</dbReference>
<evidence type="ECO:0000256" key="4">
    <source>
        <dbReference type="ARBA" id="ARBA00022801"/>
    </source>
</evidence>
<dbReference type="PANTHER" id="PTHR14969:SF62">
    <property type="entry name" value="DECAPRENYLPHOSPHORYL-5-PHOSPHORIBOSE PHOSPHATASE RV3807C-RELATED"/>
    <property type="match status" value="1"/>
</dbReference>
<dbReference type="SMART" id="SM00014">
    <property type="entry name" value="acidPPc"/>
    <property type="match status" value="1"/>
</dbReference>
<keyword evidence="3 7" id="KW-0812">Transmembrane</keyword>
<evidence type="ECO:0000259" key="8">
    <source>
        <dbReference type="SMART" id="SM00014"/>
    </source>
</evidence>
<keyword evidence="2" id="KW-1003">Cell membrane</keyword>
<accession>A0A917B0L7</accession>
<feature type="transmembrane region" description="Helical" evidence="7">
    <location>
        <begin position="134"/>
        <end position="158"/>
    </location>
</feature>